<evidence type="ECO:0000256" key="1">
    <source>
        <dbReference type="SAM" id="Phobius"/>
    </source>
</evidence>
<dbReference type="InterPro" id="IPR052901">
    <property type="entry name" value="Bact_TGase-like"/>
</dbReference>
<dbReference type="Proteomes" id="UP001157439">
    <property type="component" value="Unassembled WGS sequence"/>
</dbReference>
<evidence type="ECO:0000313" key="3">
    <source>
        <dbReference type="EMBL" id="GLS84724.1"/>
    </source>
</evidence>
<organism evidence="3 4">
    <name type="scientific">Paraferrimonas haliotis</name>
    <dbReference type="NCBI Taxonomy" id="2013866"/>
    <lineage>
        <taxon>Bacteria</taxon>
        <taxon>Pseudomonadati</taxon>
        <taxon>Pseudomonadota</taxon>
        <taxon>Gammaproteobacteria</taxon>
        <taxon>Alteromonadales</taxon>
        <taxon>Ferrimonadaceae</taxon>
        <taxon>Paraferrimonas</taxon>
    </lineage>
</organism>
<dbReference type="SMART" id="SM00460">
    <property type="entry name" value="TGc"/>
    <property type="match status" value="1"/>
</dbReference>
<keyword evidence="1" id="KW-1133">Transmembrane helix</keyword>
<name>A0AA37WYP5_9GAMM</name>
<proteinExistence type="predicted"/>
<dbReference type="Pfam" id="PF11992">
    <property type="entry name" value="TgpA_N"/>
    <property type="match status" value="1"/>
</dbReference>
<feature type="transmembrane region" description="Helical" evidence="1">
    <location>
        <begin position="48"/>
        <end position="68"/>
    </location>
</feature>
<reference evidence="3 4" key="1">
    <citation type="journal article" date="2014" name="Int. J. Syst. Evol. Microbiol.">
        <title>Complete genome sequence of Corynebacterium casei LMG S-19264T (=DSM 44701T), isolated from a smear-ripened cheese.</title>
        <authorList>
            <consortium name="US DOE Joint Genome Institute (JGI-PGF)"/>
            <person name="Walter F."/>
            <person name="Albersmeier A."/>
            <person name="Kalinowski J."/>
            <person name="Ruckert C."/>
        </authorList>
    </citation>
    <scope>NUCLEOTIDE SEQUENCE [LARGE SCALE GENOMIC DNA]</scope>
    <source>
        <strain evidence="3 4">NBRC 112785</strain>
    </source>
</reference>
<protein>
    <submittedName>
        <fullName evidence="3">Transglutaminase</fullName>
    </submittedName>
</protein>
<dbReference type="PANTHER" id="PTHR42736">
    <property type="entry name" value="PROTEIN-GLUTAMINE GAMMA-GLUTAMYLTRANSFERASE"/>
    <property type="match status" value="1"/>
</dbReference>
<dbReference type="InterPro" id="IPR038765">
    <property type="entry name" value="Papain-like_cys_pep_sf"/>
</dbReference>
<dbReference type="AlphaFoldDB" id="A0AA37WYP5"/>
<gene>
    <name evidence="3" type="ORF">GCM10007894_27010</name>
</gene>
<keyword evidence="1" id="KW-0472">Membrane</keyword>
<sequence>MSAKVGWQTLIWLAVSQCLIMLSIWSHIDRSALLVCLSCWGWQIAKELGYPINAIKYLIVAVTLYLCFDRVVHIQQLGVLSVMASLLVLGFSLKLLELKYRRDIFALVLVGCFTIALSCLFYNDTLHNIQASVLFIINIGVSLILVRQSVNNQQIVKQLAKMVLVSLPLTLLLFYFFPRLPPLWSVNQNSPTEIGLSDSMSPGNVTKLTQSNELVFTARFEHTPPDNSALYWRALVLEDFDGETWQQNPMRKRLTNHNWNGDRQLNPVFKQGTPLRYTVTALGSDQPWLYGLDRVTLDSKELAVARDYSIHKFGQSDNIQYQAQSFLKAPLNSPISIYERRLNTQVPAGNPRTRAWVNELREQGLSGQQVMAQVMQRFAQQNYRYSLEPPKMFTPQQDDFLFNKKVGFCMHYASAMATIARLYGLPTRVVLGYQGGVVDAKHNTLSVYQYMAHAWVEVWLDELGWQRYDPTSVVSPTRIGAGFDDYLDEQLQQYSDDYSFAFRLRNQAWFQALAQWSQQAQGLSDWFSGYNQQKQTQWMEQMFGDKAQQGRSWILASGLLLILMVTAWWLGLFRKSTTAGAYQQQYQLLCGQLRRYDIELSDGETPKSLLTKVAQQYPHSKSAAMAFYKEFERVEFGQGPQQIKRLKLAKRALLKSLSAG</sequence>
<comment type="caution">
    <text evidence="3">The sequence shown here is derived from an EMBL/GenBank/DDBJ whole genome shotgun (WGS) entry which is preliminary data.</text>
</comment>
<feature type="transmembrane region" description="Helical" evidence="1">
    <location>
        <begin position="159"/>
        <end position="177"/>
    </location>
</feature>
<dbReference type="InterPro" id="IPR002931">
    <property type="entry name" value="Transglutaminase-like"/>
</dbReference>
<accession>A0AA37WYP5</accession>
<dbReference type="PANTHER" id="PTHR42736:SF1">
    <property type="entry name" value="PROTEIN-GLUTAMINE GAMMA-GLUTAMYLTRANSFERASE"/>
    <property type="match status" value="1"/>
</dbReference>
<feature type="transmembrane region" description="Helical" evidence="1">
    <location>
        <begin position="104"/>
        <end position="123"/>
    </location>
</feature>
<dbReference type="EMBL" id="BSPO01000003">
    <property type="protein sequence ID" value="GLS84724.1"/>
    <property type="molecule type" value="Genomic_DNA"/>
</dbReference>
<feature type="transmembrane region" description="Helical" evidence="1">
    <location>
        <begin position="129"/>
        <end position="147"/>
    </location>
</feature>
<keyword evidence="1" id="KW-0812">Transmembrane</keyword>
<feature type="transmembrane region" description="Helical" evidence="1">
    <location>
        <begin position="74"/>
        <end position="92"/>
    </location>
</feature>
<keyword evidence="4" id="KW-1185">Reference proteome</keyword>
<evidence type="ECO:0000313" key="4">
    <source>
        <dbReference type="Proteomes" id="UP001157439"/>
    </source>
</evidence>
<dbReference type="InterPro" id="IPR021878">
    <property type="entry name" value="TgpA_N"/>
</dbReference>
<feature type="transmembrane region" description="Helical" evidence="1">
    <location>
        <begin position="553"/>
        <end position="573"/>
    </location>
</feature>
<dbReference type="Gene3D" id="3.10.620.30">
    <property type="match status" value="1"/>
</dbReference>
<feature type="domain" description="Transglutaminase-like" evidence="2">
    <location>
        <begin position="401"/>
        <end position="472"/>
    </location>
</feature>
<dbReference type="Pfam" id="PF01841">
    <property type="entry name" value="Transglut_core"/>
    <property type="match status" value="1"/>
</dbReference>
<evidence type="ECO:0000259" key="2">
    <source>
        <dbReference type="SMART" id="SM00460"/>
    </source>
</evidence>
<feature type="transmembrane region" description="Helical" evidence="1">
    <location>
        <begin position="6"/>
        <end position="28"/>
    </location>
</feature>
<dbReference type="SUPFAM" id="SSF54001">
    <property type="entry name" value="Cysteine proteinases"/>
    <property type="match status" value="1"/>
</dbReference>
<dbReference type="RefSeq" id="WP_095499520.1">
    <property type="nucleotide sequence ID" value="NZ_BSPO01000003.1"/>
</dbReference>